<gene>
    <name evidence="1" type="ORF">HUJ06_027254</name>
</gene>
<organism evidence="1 2">
    <name type="scientific">Nelumbo nucifera</name>
    <name type="common">Sacred lotus</name>
    <dbReference type="NCBI Taxonomy" id="4432"/>
    <lineage>
        <taxon>Eukaryota</taxon>
        <taxon>Viridiplantae</taxon>
        <taxon>Streptophyta</taxon>
        <taxon>Embryophyta</taxon>
        <taxon>Tracheophyta</taxon>
        <taxon>Spermatophyta</taxon>
        <taxon>Magnoliopsida</taxon>
        <taxon>Proteales</taxon>
        <taxon>Nelumbonaceae</taxon>
        <taxon>Nelumbo</taxon>
    </lineage>
</organism>
<protein>
    <submittedName>
        <fullName evidence="1">Uncharacterized protein</fullName>
    </submittedName>
</protein>
<dbReference type="EMBL" id="DUZY01000002">
    <property type="protein sequence ID" value="DAD25786.1"/>
    <property type="molecule type" value="Genomic_DNA"/>
</dbReference>
<comment type="caution">
    <text evidence="1">The sequence shown here is derived from an EMBL/GenBank/DDBJ whole genome shotgun (WGS) entry which is preliminary data.</text>
</comment>
<evidence type="ECO:0000313" key="2">
    <source>
        <dbReference type="Proteomes" id="UP000607653"/>
    </source>
</evidence>
<sequence>MQELFVKYFSELFSCLQPIMSPTIRELLQSLISIEDNEALTRVPTTEEIRDVAFQIGELKAPGPDGMSASFFHKCWSIIEQDVVSFIQSLFFGDEMLPEVNFTNIVVIPKVKCPETVAHFRPISLRNDDS</sequence>
<reference evidence="1 2" key="1">
    <citation type="journal article" date="2020" name="Mol. Biol. Evol.">
        <title>Distinct Expression and Methylation Patterns for Genes with Different Fates following a Single Whole-Genome Duplication in Flowering Plants.</title>
        <authorList>
            <person name="Shi T."/>
            <person name="Rahmani R.S."/>
            <person name="Gugger P.F."/>
            <person name="Wang M."/>
            <person name="Li H."/>
            <person name="Zhang Y."/>
            <person name="Li Z."/>
            <person name="Wang Q."/>
            <person name="Van de Peer Y."/>
            <person name="Marchal K."/>
            <person name="Chen J."/>
        </authorList>
    </citation>
    <scope>NUCLEOTIDE SEQUENCE [LARGE SCALE GENOMIC DNA]</scope>
    <source>
        <tissue evidence="1">Leaf</tissue>
    </source>
</reference>
<evidence type="ECO:0000313" key="1">
    <source>
        <dbReference type="EMBL" id="DAD25786.1"/>
    </source>
</evidence>
<dbReference type="PANTHER" id="PTHR46890:SF48">
    <property type="entry name" value="RNA-DIRECTED DNA POLYMERASE"/>
    <property type="match status" value="1"/>
</dbReference>
<dbReference type="AlphaFoldDB" id="A0A822Y3H6"/>
<name>A0A822Y3H6_NELNU</name>
<proteinExistence type="predicted"/>
<keyword evidence="2" id="KW-1185">Reference proteome</keyword>
<dbReference type="PANTHER" id="PTHR46890">
    <property type="entry name" value="NON-LTR RETROLELEMENT REVERSE TRANSCRIPTASE-LIKE PROTEIN-RELATED"/>
    <property type="match status" value="1"/>
</dbReference>
<dbReference type="InterPro" id="IPR052343">
    <property type="entry name" value="Retrotransposon-Effector_Assoc"/>
</dbReference>
<dbReference type="Proteomes" id="UP000607653">
    <property type="component" value="Unassembled WGS sequence"/>
</dbReference>
<accession>A0A822Y3H6</accession>